<feature type="transmembrane region" description="Helical" evidence="1">
    <location>
        <begin position="97"/>
        <end position="119"/>
    </location>
</feature>
<dbReference type="EMBL" id="RLIH01000002">
    <property type="protein sequence ID" value="RVU55566.1"/>
    <property type="molecule type" value="Genomic_DNA"/>
</dbReference>
<feature type="transmembrane region" description="Helical" evidence="1">
    <location>
        <begin position="6"/>
        <end position="25"/>
    </location>
</feature>
<keyword evidence="3" id="KW-1185">Reference proteome</keyword>
<dbReference type="InterPro" id="IPR007563">
    <property type="entry name" value="DUF554"/>
</dbReference>
<evidence type="ECO:0000313" key="3">
    <source>
        <dbReference type="Proteomes" id="UP000288812"/>
    </source>
</evidence>
<evidence type="ECO:0000256" key="1">
    <source>
        <dbReference type="SAM" id="Phobius"/>
    </source>
</evidence>
<feature type="transmembrane region" description="Helical" evidence="1">
    <location>
        <begin position="139"/>
        <end position="169"/>
    </location>
</feature>
<gene>
    <name evidence="2" type="ORF">EF514_02220</name>
</gene>
<feature type="transmembrane region" description="Helical" evidence="1">
    <location>
        <begin position="32"/>
        <end position="50"/>
    </location>
</feature>
<feature type="transmembrane region" description="Helical" evidence="1">
    <location>
        <begin position="207"/>
        <end position="228"/>
    </location>
</feature>
<dbReference type="Pfam" id="PF04474">
    <property type="entry name" value="DUF554"/>
    <property type="match status" value="1"/>
</dbReference>
<dbReference type="PANTHER" id="PTHR36111">
    <property type="entry name" value="INNER MEMBRANE PROTEIN-RELATED"/>
    <property type="match status" value="1"/>
</dbReference>
<evidence type="ECO:0000313" key="2">
    <source>
        <dbReference type="EMBL" id="RVU55566.1"/>
    </source>
</evidence>
<organism evidence="2 3">
    <name type="scientific">Anaerosphaera multitolerans</name>
    <dbReference type="NCBI Taxonomy" id="2487351"/>
    <lineage>
        <taxon>Bacteria</taxon>
        <taxon>Bacillati</taxon>
        <taxon>Bacillota</taxon>
        <taxon>Tissierellia</taxon>
        <taxon>Tissierellales</taxon>
        <taxon>Peptoniphilaceae</taxon>
        <taxon>Anaerosphaera</taxon>
    </lineage>
</organism>
<dbReference type="Proteomes" id="UP000288812">
    <property type="component" value="Unassembled WGS sequence"/>
</dbReference>
<dbReference type="AlphaFoldDB" id="A0A437S8Z0"/>
<dbReference type="OrthoDB" id="9797976at2"/>
<accession>A0A437S8Z0</accession>
<feature type="transmembrane region" description="Helical" evidence="1">
    <location>
        <begin position="181"/>
        <end position="201"/>
    </location>
</feature>
<protein>
    <submittedName>
        <fullName evidence="2">DUF554 domain-containing protein</fullName>
    </submittedName>
</protein>
<name>A0A437S8Z0_9FIRM</name>
<dbReference type="PANTHER" id="PTHR36111:SF2">
    <property type="entry name" value="INNER MEMBRANE PROTEIN"/>
    <property type="match status" value="1"/>
</dbReference>
<comment type="caution">
    <text evidence="2">The sequence shown here is derived from an EMBL/GenBank/DDBJ whole genome shotgun (WGS) entry which is preliminary data.</text>
</comment>
<reference evidence="2 3" key="1">
    <citation type="submission" date="2018-11" db="EMBL/GenBank/DDBJ databases">
        <title>Genome sequencing and assembly of Anaerosphaera sp. nov., GS7-6-2.</title>
        <authorList>
            <person name="Rettenmaier R."/>
            <person name="Liebl W."/>
            <person name="Zverlov V."/>
        </authorList>
    </citation>
    <scope>NUCLEOTIDE SEQUENCE [LARGE SCALE GENOMIC DNA]</scope>
    <source>
        <strain evidence="2 3">GS7-6-2</strain>
    </source>
</reference>
<keyword evidence="1" id="KW-0472">Membrane</keyword>
<keyword evidence="1" id="KW-0812">Transmembrane</keyword>
<dbReference type="RefSeq" id="WP_127723372.1">
    <property type="nucleotide sequence ID" value="NZ_RLIH01000002.1"/>
</dbReference>
<feature type="transmembrane region" description="Helical" evidence="1">
    <location>
        <begin position="56"/>
        <end position="76"/>
    </location>
</feature>
<keyword evidence="1" id="KW-1133">Transmembrane helix</keyword>
<proteinExistence type="predicted"/>
<sequence>MRAVLVNAIGIIIGSAMGLLFGNTLNKKYQDIIMTVIGLCILYIGMDSAFQTDNMLILIISSIIGTIVGTWLNIDAKLNNLGNILKKPFKKLNNENFVDGFITSTLIFAVGAMTIIGSIEAGLLKKYDVLYTKSIIDFITSIVLASSLGVGVFFSALSVSVIEGSVVLVAMISKDLFSDVLISNISGVGGILIIALGLKILNIKDIPVANMLPAVIIPIFFEVAANLIL</sequence>